<feature type="transmembrane region" description="Helical" evidence="1">
    <location>
        <begin position="100"/>
        <end position="122"/>
    </location>
</feature>
<name>A0AAU8N816_9BACL</name>
<evidence type="ECO:0000256" key="1">
    <source>
        <dbReference type="SAM" id="Phobius"/>
    </source>
</evidence>
<reference evidence="2" key="1">
    <citation type="submission" date="2024-05" db="EMBL/GenBank/DDBJ databases">
        <title>Draft genome assemblies of 36 bacteria isolated from hibernating arctic ground squirrels.</title>
        <authorList>
            <person name="McKee H."/>
            <person name="Mullen L."/>
            <person name="Drown D.M."/>
            <person name="Duddleston K.N."/>
        </authorList>
    </citation>
    <scope>NUCLEOTIDE SEQUENCE</scope>
    <source>
        <strain evidence="2">AN1007</strain>
    </source>
</reference>
<feature type="transmembrane region" description="Helical" evidence="1">
    <location>
        <begin position="12"/>
        <end position="32"/>
    </location>
</feature>
<dbReference type="RefSeq" id="WP_342554862.1">
    <property type="nucleotide sequence ID" value="NZ_CP159992.1"/>
</dbReference>
<protein>
    <recommendedName>
        <fullName evidence="3">DUF4328 domain-containing protein</fullName>
    </recommendedName>
</protein>
<gene>
    <name evidence="2" type="ORF">ABXS70_18465</name>
</gene>
<evidence type="ECO:0008006" key="3">
    <source>
        <dbReference type="Google" id="ProtNLM"/>
    </source>
</evidence>
<evidence type="ECO:0000313" key="2">
    <source>
        <dbReference type="EMBL" id="XCP93213.1"/>
    </source>
</evidence>
<organism evidence="2">
    <name type="scientific">Paenibacillus sp. AN1007</name>
    <dbReference type="NCBI Taxonomy" id="3151385"/>
    <lineage>
        <taxon>Bacteria</taxon>
        <taxon>Bacillati</taxon>
        <taxon>Bacillota</taxon>
        <taxon>Bacilli</taxon>
        <taxon>Bacillales</taxon>
        <taxon>Paenibacillaceae</taxon>
        <taxon>Paenibacillus</taxon>
    </lineage>
</organism>
<dbReference type="EMBL" id="CP159992">
    <property type="protein sequence ID" value="XCP93213.1"/>
    <property type="molecule type" value="Genomic_DNA"/>
</dbReference>
<keyword evidence="1" id="KW-1133">Transmembrane helix</keyword>
<feature type="transmembrane region" description="Helical" evidence="1">
    <location>
        <begin position="142"/>
        <end position="163"/>
    </location>
</feature>
<sequence>MKRSDKIKIKSNIFENSFLVISILIIVLLLYLQISGEMNLPEFIKDLVQVNITSSLSIAALVASMGAFRWDHYRKALTEEGVHDKWERKNRMFAKAKWPLYRVIKLNSVFIIMNIVTLQSAAIKINDKNEINLYYFLMKWDWILIALIFICLIIGVNLIYVSMKYMKELIFK</sequence>
<feature type="transmembrane region" description="Helical" evidence="1">
    <location>
        <begin position="52"/>
        <end position="70"/>
    </location>
</feature>
<keyword evidence="1" id="KW-0472">Membrane</keyword>
<proteinExistence type="predicted"/>
<dbReference type="AlphaFoldDB" id="A0AAU8N816"/>
<accession>A0AAU8N816</accession>
<keyword evidence="1" id="KW-0812">Transmembrane</keyword>